<dbReference type="InterPro" id="IPR012132">
    <property type="entry name" value="GMC_OxRdtase"/>
</dbReference>
<dbReference type="PANTHER" id="PTHR11552:SF115">
    <property type="entry name" value="DEHYDROGENASE XPTC-RELATED"/>
    <property type="match status" value="1"/>
</dbReference>
<evidence type="ECO:0000256" key="1">
    <source>
        <dbReference type="ARBA" id="ARBA00010790"/>
    </source>
</evidence>
<keyword evidence="2" id="KW-0285">Flavoprotein</keyword>
<dbReference type="InterPro" id="IPR000172">
    <property type="entry name" value="GMC_OxRdtase_N"/>
</dbReference>
<dbReference type="RefSeq" id="XP_062634419.1">
    <property type="nucleotide sequence ID" value="XM_062784566.1"/>
</dbReference>
<organism evidence="4 5">
    <name type="scientific">Dichotomopilus funicola</name>
    <dbReference type="NCBI Taxonomy" id="1934379"/>
    <lineage>
        <taxon>Eukaryota</taxon>
        <taxon>Fungi</taxon>
        <taxon>Dikarya</taxon>
        <taxon>Ascomycota</taxon>
        <taxon>Pezizomycotina</taxon>
        <taxon>Sordariomycetes</taxon>
        <taxon>Sordariomycetidae</taxon>
        <taxon>Sordariales</taxon>
        <taxon>Chaetomiaceae</taxon>
        <taxon>Dichotomopilus</taxon>
    </lineage>
</organism>
<comment type="similarity">
    <text evidence="1">Belongs to the GMC oxidoreductase family.</text>
</comment>
<dbReference type="InterPro" id="IPR036188">
    <property type="entry name" value="FAD/NAD-bd_sf"/>
</dbReference>
<dbReference type="SUPFAM" id="SSF54373">
    <property type="entry name" value="FAD-linked reductases, C-terminal domain"/>
    <property type="match status" value="1"/>
</dbReference>
<dbReference type="PANTHER" id="PTHR11552">
    <property type="entry name" value="GLUCOSE-METHANOL-CHOLINE GMC OXIDOREDUCTASE"/>
    <property type="match status" value="1"/>
</dbReference>
<name>A0AAN6UXK2_9PEZI</name>
<dbReference type="InterPro" id="IPR007867">
    <property type="entry name" value="GMC_OxRtase_C"/>
</dbReference>
<reference evidence="4" key="1">
    <citation type="journal article" date="2023" name="Mol. Phylogenet. Evol.">
        <title>Genome-scale phylogeny and comparative genomics of the fungal order Sordariales.</title>
        <authorList>
            <person name="Hensen N."/>
            <person name="Bonometti L."/>
            <person name="Westerberg I."/>
            <person name="Brannstrom I.O."/>
            <person name="Guillou S."/>
            <person name="Cros-Aarteil S."/>
            <person name="Calhoun S."/>
            <person name="Haridas S."/>
            <person name="Kuo A."/>
            <person name="Mondo S."/>
            <person name="Pangilinan J."/>
            <person name="Riley R."/>
            <person name="LaButti K."/>
            <person name="Andreopoulos B."/>
            <person name="Lipzen A."/>
            <person name="Chen C."/>
            <person name="Yan M."/>
            <person name="Daum C."/>
            <person name="Ng V."/>
            <person name="Clum A."/>
            <person name="Steindorff A."/>
            <person name="Ohm R.A."/>
            <person name="Martin F."/>
            <person name="Silar P."/>
            <person name="Natvig D.O."/>
            <person name="Lalanne C."/>
            <person name="Gautier V."/>
            <person name="Ament-Velasquez S.L."/>
            <person name="Kruys A."/>
            <person name="Hutchinson M.I."/>
            <person name="Powell A.J."/>
            <person name="Barry K."/>
            <person name="Miller A.N."/>
            <person name="Grigoriev I.V."/>
            <person name="Debuchy R."/>
            <person name="Gladieux P."/>
            <person name="Hiltunen Thoren M."/>
            <person name="Johannesson H."/>
        </authorList>
    </citation>
    <scope>NUCLEOTIDE SEQUENCE</scope>
    <source>
        <strain evidence="4">CBS 141.50</strain>
    </source>
</reference>
<evidence type="ECO:0000313" key="4">
    <source>
        <dbReference type="EMBL" id="KAK4141048.1"/>
    </source>
</evidence>
<feature type="binding site" evidence="2">
    <location>
        <position position="105"/>
    </location>
    <ligand>
        <name>FAD</name>
        <dbReference type="ChEBI" id="CHEBI:57692"/>
    </ligand>
</feature>
<dbReference type="GO" id="GO:0050660">
    <property type="term" value="F:flavin adenine dinucleotide binding"/>
    <property type="evidence" value="ECO:0007669"/>
    <property type="project" value="InterPro"/>
</dbReference>
<evidence type="ECO:0000259" key="3">
    <source>
        <dbReference type="PROSITE" id="PS00624"/>
    </source>
</evidence>
<proteinExistence type="inferred from homology"/>
<comment type="caution">
    <text evidence="4">The sequence shown here is derived from an EMBL/GenBank/DDBJ whole genome shotgun (WGS) entry which is preliminary data.</text>
</comment>
<feature type="binding site" evidence="2">
    <location>
        <position position="256"/>
    </location>
    <ligand>
        <name>FAD</name>
        <dbReference type="ChEBI" id="CHEBI:57692"/>
    </ligand>
</feature>
<dbReference type="GO" id="GO:0016614">
    <property type="term" value="F:oxidoreductase activity, acting on CH-OH group of donors"/>
    <property type="evidence" value="ECO:0007669"/>
    <property type="project" value="InterPro"/>
</dbReference>
<dbReference type="Proteomes" id="UP001302676">
    <property type="component" value="Unassembled WGS sequence"/>
</dbReference>
<dbReference type="PIRSF" id="PIRSF000137">
    <property type="entry name" value="Alcohol_oxidase"/>
    <property type="match status" value="1"/>
</dbReference>
<dbReference type="Pfam" id="PF00732">
    <property type="entry name" value="GMC_oxred_N"/>
    <property type="match status" value="1"/>
</dbReference>
<feature type="domain" description="Glucose-methanol-choline oxidoreductase N-terminal" evidence="3">
    <location>
        <begin position="293"/>
        <end position="307"/>
    </location>
</feature>
<keyword evidence="5" id="KW-1185">Reference proteome</keyword>
<protein>
    <submittedName>
        <fullName evidence="4">GMC oxidoreductase</fullName>
    </submittedName>
</protein>
<keyword evidence="2" id="KW-0274">FAD</keyword>
<dbReference type="SUPFAM" id="SSF51905">
    <property type="entry name" value="FAD/NAD(P)-binding domain"/>
    <property type="match status" value="1"/>
</dbReference>
<dbReference type="Gene3D" id="3.50.50.60">
    <property type="entry name" value="FAD/NAD(P)-binding domain"/>
    <property type="match status" value="1"/>
</dbReference>
<dbReference type="PROSITE" id="PS00624">
    <property type="entry name" value="GMC_OXRED_2"/>
    <property type="match status" value="1"/>
</dbReference>
<dbReference type="AlphaFoldDB" id="A0AAN6UXK2"/>
<dbReference type="EMBL" id="MU853618">
    <property type="protein sequence ID" value="KAK4141048.1"/>
    <property type="molecule type" value="Genomic_DNA"/>
</dbReference>
<evidence type="ECO:0000256" key="2">
    <source>
        <dbReference type="PIRSR" id="PIRSR000137-2"/>
    </source>
</evidence>
<accession>A0AAN6UXK2</accession>
<sequence>MSRNNAQRWSERQAPYIPSLKCKAQEESYDFVIAGGGIAGLTLADRLTENPAIKVLVIEAGPFDGGAGIDVPGEWDPTPYLWPGLTTEPLTALNNRSENVVCGRVVGGGSTANAMNWLRGHSADFDAFEALGNPGWNWESILEYSKKSENFTAPDADFAAANGIHFDLSARGTEGPVQTSFANYYYPGNTNFRDAAASVGIPVVDDPNDGTFNSGVYWLTTVLDQQTLTRCSARVAHYDRVIDGRPNYHILTDTTVSKVLFNGTTAVGVEYLPSAGGNTSTVLASKEVIVAAGALHTPQLLQLSGIGPKKLLENLGIPVVSDLPGVGSNLQDQTTFNIPYNFTNPITPNVDYFITNTTYNAEQRALYDAHQPSAYTMVQHVNPLFAGVSLPDALPAADFTALLESALAHPAASSLPADTDPTVLAGYKAQRAAIFQQFNNTKLAVSILSWDTFSTASVFHMKPLSRGTVAISSLNPLAPPTIDYRSATDPLDIDINVLMARKLRQLMAAPSMAGALGAVELAPFGEDVQSDAEIIAVARETMSVSNAHQCCTAPMLPRELGGVVDAQRKVYGVKALRTGDVSYLPFSLSGAPTAATYASVEKLADMIKEEWDI</sequence>
<evidence type="ECO:0000313" key="5">
    <source>
        <dbReference type="Proteomes" id="UP001302676"/>
    </source>
</evidence>
<dbReference type="GeneID" id="87821179"/>
<dbReference type="Gene3D" id="3.30.560.10">
    <property type="entry name" value="Glucose Oxidase, domain 3"/>
    <property type="match status" value="1"/>
</dbReference>
<dbReference type="Pfam" id="PF05199">
    <property type="entry name" value="GMC_oxred_C"/>
    <property type="match status" value="1"/>
</dbReference>
<reference evidence="4" key="2">
    <citation type="submission" date="2023-05" db="EMBL/GenBank/DDBJ databases">
        <authorList>
            <consortium name="Lawrence Berkeley National Laboratory"/>
            <person name="Steindorff A."/>
            <person name="Hensen N."/>
            <person name="Bonometti L."/>
            <person name="Westerberg I."/>
            <person name="Brannstrom I.O."/>
            <person name="Guillou S."/>
            <person name="Cros-Aarteil S."/>
            <person name="Calhoun S."/>
            <person name="Haridas S."/>
            <person name="Kuo A."/>
            <person name="Mondo S."/>
            <person name="Pangilinan J."/>
            <person name="Riley R."/>
            <person name="Labutti K."/>
            <person name="Andreopoulos B."/>
            <person name="Lipzen A."/>
            <person name="Chen C."/>
            <person name="Yanf M."/>
            <person name="Daum C."/>
            <person name="Ng V."/>
            <person name="Clum A."/>
            <person name="Ohm R."/>
            <person name="Martin F."/>
            <person name="Silar P."/>
            <person name="Natvig D."/>
            <person name="Lalanne C."/>
            <person name="Gautier V."/>
            <person name="Ament-Velasquez S.L."/>
            <person name="Kruys A."/>
            <person name="Hutchinson M.I."/>
            <person name="Powell A.J."/>
            <person name="Barry K."/>
            <person name="Miller A.N."/>
            <person name="Grigoriev I.V."/>
            <person name="Debuchy R."/>
            <person name="Gladieux P."/>
            <person name="Thoren M.H."/>
            <person name="Johannesson H."/>
        </authorList>
    </citation>
    <scope>NUCLEOTIDE SEQUENCE</scope>
    <source>
        <strain evidence="4">CBS 141.50</strain>
    </source>
</reference>
<gene>
    <name evidence="4" type="ORF">C8A04DRAFT_39380</name>
</gene>
<comment type="cofactor">
    <cofactor evidence="2">
        <name>FAD</name>
        <dbReference type="ChEBI" id="CHEBI:57692"/>
    </cofactor>
</comment>
<dbReference type="GO" id="GO:0044550">
    <property type="term" value="P:secondary metabolite biosynthetic process"/>
    <property type="evidence" value="ECO:0007669"/>
    <property type="project" value="TreeGrafter"/>
</dbReference>